<dbReference type="GO" id="GO:0051539">
    <property type="term" value="F:4 iron, 4 sulfur cluster binding"/>
    <property type="evidence" value="ECO:0007669"/>
    <property type="project" value="UniProtKB-KW"/>
</dbReference>
<dbReference type="GO" id="GO:0003677">
    <property type="term" value="F:DNA binding"/>
    <property type="evidence" value="ECO:0007669"/>
    <property type="project" value="UniProtKB-KW"/>
</dbReference>
<evidence type="ECO:0000256" key="3">
    <source>
        <dbReference type="ARBA" id="ARBA00022723"/>
    </source>
</evidence>
<organism evidence="17 18">
    <name type="scientific">Heterodera schachtii</name>
    <name type="common">Sugarbeet cyst nematode worm</name>
    <name type="synonym">Tylenchus schachtii</name>
    <dbReference type="NCBI Taxonomy" id="97005"/>
    <lineage>
        <taxon>Eukaryota</taxon>
        <taxon>Metazoa</taxon>
        <taxon>Ecdysozoa</taxon>
        <taxon>Nematoda</taxon>
        <taxon>Chromadorea</taxon>
        <taxon>Rhabditida</taxon>
        <taxon>Tylenchina</taxon>
        <taxon>Tylenchomorpha</taxon>
        <taxon>Tylenchoidea</taxon>
        <taxon>Heteroderidae</taxon>
        <taxon>Heteroderinae</taxon>
        <taxon>Heterodera</taxon>
    </lineage>
</organism>
<evidence type="ECO:0000256" key="6">
    <source>
        <dbReference type="ARBA" id="ARBA00022801"/>
    </source>
</evidence>
<protein>
    <recommendedName>
        <fullName evidence="16">Helicase ATP-binding domain-containing protein</fullName>
    </recommendedName>
</protein>
<dbReference type="NCBIfam" id="TIGR00604">
    <property type="entry name" value="rad3"/>
    <property type="match status" value="1"/>
</dbReference>
<keyword evidence="5" id="KW-0227">DNA damage</keyword>
<evidence type="ECO:0000256" key="9">
    <source>
        <dbReference type="ARBA" id="ARBA00023004"/>
    </source>
</evidence>
<proteinExistence type="predicted"/>
<feature type="compositionally biased region" description="Basic and acidic residues" evidence="15">
    <location>
        <begin position="305"/>
        <end position="315"/>
    </location>
</feature>
<dbReference type="SUPFAM" id="SSF52540">
    <property type="entry name" value="P-loop containing nucleoside triphosphate hydrolases"/>
    <property type="match status" value="2"/>
</dbReference>
<keyword evidence="13" id="KW-0413">Isomerase</keyword>
<keyword evidence="14" id="KW-0539">Nucleus</keyword>
<dbReference type="Pfam" id="PF13307">
    <property type="entry name" value="Helicase_C_2"/>
    <property type="match status" value="1"/>
</dbReference>
<comment type="subcellular location">
    <subcellularLocation>
        <location evidence="1">Nucleus</location>
    </subcellularLocation>
</comment>
<feature type="compositionally biased region" description="Polar residues" evidence="15">
    <location>
        <begin position="852"/>
        <end position="862"/>
    </location>
</feature>
<gene>
    <name evidence="17" type="ORF">niasHS_011095</name>
</gene>
<dbReference type="Pfam" id="PF06733">
    <property type="entry name" value="DEAD_2"/>
    <property type="match status" value="1"/>
</dbReference>
<dbReference type="GO" id="GO:0046872">
    <property type="term" value="F:metal ion binding"/>
    <property type="evidence" value="ECO:0007669"/>
    <property type="project" value="UniProtKB-KW"/>
</dbReference>
<dbReference type="InterPro" id="IPR027417">
    <property type="entry name" value="P-loop_NTPase"/>
</dbReference>
<keyword evidence="2" id="KW-0004">4Fe-4S</keyword>
<dbReference type="InterPro" id="IPR057498">
    <property type="entry name" value="Rtel1_ARCH"/>
</dbReference>
<dbReference type="CDD" id="cd18788">
    <property type="entry name" value="SF2_C_XPD"/>
    <property type="match status" value="1"/>
</dbReference>
<dbReference type="InterPro" id="IPR013020">
    <property type="entry name" value="Rad3/Chl1-like"/>
</dbReference>
<keyword evidence="6" id="KW-0378">Hydrolase</keyword>
<reference evidence="17 18" key="1">
    <citation type="submission" date="2024-10" db="EMBL/GenBank/DDBJ databases">
        <authorList>
            <person name="Kim D."/>
        </authorList>
    </citation>
    <scope>NUCLEOTIDE SEQUENCE [LARGE SCALE GENOMIC DNA]</scope>
    <source>
        <strain evidence="17">Taebaek</strain>
    </source>
</reference>
<dbReference type="Proteomes" id="UP001620645">
    <property type="component" value="Unassembled WGS sequence"/>
</dbReference>
<feature type="region of interest" description="Disordered" evidence="15">
    <location>
        <begin position="790"/>
        <end position="825"/>
    </location>
</feature>
<evidence type="ECO:0000313" key="18">
    <source>
        <dbReference type="Proteomes" id="UP001620645"/>
    </source>
</evidence>
<keyword evidence="4" id="KW-0547">Nucleotide-binding</keyword>
<feature type="region of interest" description="Disordered" evidence="15">
    <location>
        <begin position="302"/>
        <end position="322"/>
    </location>
</feature>
<keyword evidence="7" id="KW-0347">Helicase</keyword>
<dbReference type="PANTHER" id="PTHR11472:SF34">
    <property type="entry name" value="REGULATOR OF TELOMERE ELONGATION HELICASE 1"/>
    <property type="match status" value="1"/>
</dbReference>
<dbReference type="GO" id="GO:0006281">
    <property type="term" value="P:DNA repair"/>
    <property type="evidence" value="ECO:0007669"/>
    <property type="project" value="UniProtKB-KW"/>
</dbReference>
<dbReference type="InterPro" id="IPR045028">
    <property type="entry name" value="DinG/Rad3-like"/>
</dbReference>
<sequence length="960" mass="109007">MDANELVIDGVKVQFPYVPYDCQHSFMDSVIKTLNMGSNAALESPTGTGKTLSLLCAALAWVQREKERLVPKMHSAKGIVDPKTMGQQSDPSAQIYPKIYYASRTHSQLQQVVRELNKTKYKAIVKLATLAGREQLCINEKVMEEKNTEIRGHMCRTLVKSRKCNYHWQLDADDVLIDAMYKAETDGNAMDIEDLMNAARKFRHCPFYRARQMYDSADLILLPYNYLLDPKIRKIHSIKVKGNILIFDEAHNMESIAEESMSVDFSTKSLSVAIREAKHVLEMVVDEEENLRDEMERNGISFAELTKKEKGKGQKDDDEDEQQQLKKNDVAHLLTLLHNFEEQIDALVAAGGGAVIDRVPGRVYSGEKMVELMKKSQIMRVHRDRICALIDKIGLFLAGHAERNFGVWPVKGSALGEFASLVSVVFEESDEDASRHFQLFVEQKENILDPREQHKELMEVGENGIESAKPVTEVKLNYWCFNAGVAMKYLQKRGTRSIVLASGTLAPLPMFKQCMGIAFGFTLESPHCARSDQLIVAALNRGPTGVELAGTFQNRNSFAYKLSVGESVLLTAKSTPQGMLAFFPSYSQMGTVLDHWKMCRSANGQYLWDQLERQKRLLVEPKDKREVPALFREFDAAVRENRPSVGKSGGALLFAVCRGKLSEGIDFSDSHCRAVVVVGIPFPPLYEPRIILKKACLTEQRRKGRNSLNADEWYRIEGIRAVNQALGRIIRHKEDFGVVVLADSRYANLNRQMFPCWIRNSIKELSNTAAFGQIVVRFFSERGILIQKSHDAMVQQQQQQNERKRRRTEQTTDQHQRQHISLGGTLQNGKSQLNLALLDGISDLYTIDDRLSTPSTSQNVTNGREKDEDEENDDIQVICVQKPMDNKSGRTPNPPTMKILPEIQFVGQQLNGVKREQQQRRTMDREDELRLTLSEKSKWKRAKLRMAELNPAYFEEIGEH</sequence>
<dbReference type="SMART" id="SM00488">
    <property type="entry name" value="DEXDc2"/>
    <property type="match status" value="1"/>
</dbReference>
<accession>A0ABD2IUK0</accession>
<dbReference type="FunFam" id="3.40.50.300:FF:001352">
    <property type="entry name" value="DNA repair helicase"/>
    <property type="match status" value="1"/>
</dbReference>
<feature type="domain" description="Helicase ATP-binding" evidence="16">
    <location>
        <begin position="9"/>
        <end position="298"/>
    </location>
</feature>
<evidence type="ECO:0000256" key="4">
    <source>
        <dbReference type="ARBA" id="ARBA00022741"/>
    </source>
</evidence>
<dbReference type="InterPro" id="IPR006554">
    <property type="entry name" value="Helicase-like_DEXD_c2"/>
</dbReference>
<dbReference type="InterPro" id="IPR014013">
    <property type="entry name" value="Helic_SF1/SF2_ATP-bd_DinG/Rad3"/>
</dbReference>
<evidence type="ECO:0000256" key="12">
    <source>
        <dbReference type="ARBA" id="ARBA00023204"/>
    </source>
</evidence>
<keyword evidence="9" id="KW-0408">Iron</keyword>
<dbReference type="PROSITE" id="PS51193">
    <property type="entry name" value="HELICASE_ATP_BIND_2"/>
    <property type="match status" value="1"/>
</dbReference>
<dbReference type="Pfam" id="PF23109">
    <property type="entry name" value="ARCH_RTEL1"/>
    <property type="match status" value="1"/>
</dbReference>
<keyword evidence="3" id="KW-0479">Metal-binding</keyword>
<evidence type="ECO:0000256" key="1">
    <source>
        <dbReference type="ARBA" id="ARBA00004123"/>
    </source>
</evidence>
<dbReference type="PANTHER" id="PTHR11472">
    <property type="entry name" value="DNA REPAIR DEAD HELICASE RAD3/XP-D SUBFAMILY MEMBER"/>
    <property type="match status" value="1"/>
</dbReference>
<evidence type="ECO:0000256" key="15">
    <source>
        <dbReference type="SAM" id="MobiDB-lite"/>
    </source>
</evidence>
<dbReference type="Gene3D" id="3.40.50.300">
    <property type="entry name" value="P-loop containing nucleotide triphosphate hydrolases"/>
    <property type="match status" value="2"/>
</dbReference>
<keyword evidence="18" id="KW-1185">Reference proteome</keyword>
<evidence type="ECO:0000259" key="16">
    <source>
        <dbReference type="PROSITE" id="PS51193"/>
    </source>
</evidence>
<evidence type="ECO:0000256" key="10">
    <source>
        <dbReference type="ARBA" id="ARBA00023014"/>
    </source>
</evidence>
<evidence type="ECO:0000256" key="14">
    <source>
        <dbReference type="ARBA" id="ARBA00023242"/>
    </source>
</evidence>
<dbReference type="GO" id="GO:0004386">
    <property type="term" value="F:helicase activity"/>
    <property type="evidence" value="ECO:0007669"/>
    <property type="project" value="UniProtKB-KW"/>
</dbReference>
<comment type="caution">
    <text evidence="17">The sequence shown here is derived from an EMBL/GenBank/DDBJ whole genome shotgun (WGS) entry which is preliminary data.</text>
</comment>
<dbReference type="CDD" id="cd17970">
    <property type="entry name" value="DEAHc_FancJ"/>
    <property type="match status" value="1"/>
</dbReference>
<evidence type="ECO:0000256" key="11">
    <source>
        <dbReference type="ARBA" id="ARBA00023125"/>
    </source>
</evidence>
<evidence type="ECO:0000256" key="8">
    <source>
        <dbReference type="ARBA" id="ARBA00022840"/>
    </source>
</evidence>
<evidence type="ECO:0000256" key="13">
    <source>
        <dbReference type="ARBA" id="ARBA00023235"/>
    </source>
</evidence>
<feature type="region of interest" description="Disordered" evidence="15">
    <location>
        <begin position="849"/>
        <end position="873"/>
    </location>
</feature>
<dbReference type="AlphaFoldDB" id="A0ABD2IUK0"/>
<dbReference type="GO" id="GO:0005524">
    <property type="term" value="F:ATP binding"/>
    <property type="evidence" value="ECO:0007669"/>
    <property type="project" value="UniProtKB-KW"/>
</dbReference>
<keyword evidence="8" id="KW-0067">ATP-binding</keyword>
<keyword evidence="12" id="KW-0234">DNA repair</keyword>
<name>A0ABD2IUK0_HETSC</name>
<evidence type="ECO:0000256" key="7">
    <source>
        <dbReference type="ARBA" id="ARBA00022806"/>
    </source>
</evidence>
<dbReference type="InterPro" id="IPR010614">
    <property type="entry name" value="RAD3-like_helicase_DEAD"/>
</dbReference>
<evidence type="ECO:0000256" key="2">
    <source>
        <dbReference type="ARBA" id="ARBA00022485"/>
    </source>
</evidence>
<dbReference type="SMART" id="SM00491">
    <property type="entry name" value="HELICc2"/>
    <property type="match status" value="1"/>
</dbReference>
<dbReference type="InterPro" id="IPR006555">
    <property type="entry name" value="ATP-dep_Helicase_C"/>
</dbReference>
<evidence type="ECO:0000256" key="5">
    <source>
        <dbReference type="ARBA" id="ARBA00022763"/>
    </source>
</evidence>
<evidence type="ECO:0000313" key="17">
    <source>
        <dbReference type="EMBL" id="KAL3083293.1"/>
    </source>
</evidence>
<dbReference type="EMBL" id="JBICCN010000254">
    <property type="protein sequence ID" value="KAL3083293.1"/>
    <property type="molecule type" value="Genomic_DNA"/>
</dbReference>
<dbReference type="GO" id="GO:0016787">
    <property type="term" value="F:hydrolase activity"/>
    <property type="evidence" value="ECO:0007669"/>
    <property type="project" value="UniProtKB-KW"/>
</dbReference>
<dbReference type="GO" id="GO:0005634">
    <property type="term" value="C:nucleus"/>
    <property type="evidence" value="ECO:0007669"/>
    <property type="project" value="UniProtKB-SubCell"/>
</dbReference>
<keyword evidence="10" id="KW-0411">Iron-sulfur</keyword>
<keyword evidence="11" id="KW-0238">DNA-binding</keyword>